<comment type="caution">
    <text evidence="2">The sequence shown here is derived from an EMBL/GenBank/DDBJ whole genome shotgun (WGS) entry which is preliminary data.</text>
</comment>
<organism evidence="2">
    <name type="scientific">Salmonella enterica subsp. enterica serovar Chester</name>
    <dbReference type="NCBI Taxonomy" id="149386"/>
    <lineage>
        <taxon>Bacteria</taxon>
        <taxon>Pseudomonadati</taxon>
        <taxon>Pseudomonadota</taxon>
        <taxon>Gammaproteobacteria</taxon>
        <taxon>Enterobacterales</taxon>
        <taxon>Enterobacteriaceae</taxon>
        <taxon>Salmonella</taxon>
    </lineage>
</organism>
<protein>
    <submittedName>
        <fullName evidence="2">Uncharacterized protein</fullName>
    </submittedName>
</protein>
<proteinExistence type="predicted"/>
<feature type="region of interest" description="Disordered" evidence="1">
    <location>
        <begin position="1"/>
        <end position="25"/>
    </location>
</feature>
<reference evidence="2" key="1">
    <citation type="submission" date="2018-07" db="EMBL/GenBank/DDBJ databases">
        <authorList>
            <person name="Ashton P.M."/>
            <person name="Dallman T."/>
            <person name="Nair S."/>
            <person name="De Pinna E."/>
            <person name="Peters T."/>
            <person name="Grant K."/>
        </authorList>
    </citation>
    <scope>NUCLEOTIDE SEQUENCE</scope>
    <source>
        <strain evidence="2">368335</strain>
    </source>
</reference>
<name>A0A635R8Q8_SALET</name>
<gene>
    <name evidence="2" type="ORF">CB695_15965</name>
</gene>
<dbReference type="EMBL" id="AAMIYH010000015">
    <property type="protein sequence ID" value="EDH8302967.1"/>
    <property type="molecule type" value="Genomic_DNA"/>
</dbReference>
<accession>A0A635R8Q8</accession>
<dbReference type="AlphaFoldDB" id="A0A635R8Q8"/>
<evidence type="ECO:0000313" key="2">
    <source>
        <dbReference type="EMBL" id="EDH8302967.1"/>
    </source>
</evidence>
<evidence type="ECO:0000256" key="1">
    <source>
        <dbReference type="SAM" id="MobiDB-lite"/>
    </source>
</evidence>
<sequence>MAPKTKKSEVKETVEKPVDAKEAEVKQTGPNKKLVLMPPATEIHGDKILSYTPRASLTIDIYHYPVFDLYTLVCRLDDEILAVVPGIHKEKLLTGSVISEIFLRLMFKSDDKMISQIASKLTDFFVEASTWLGFHPTAYFVFDTKMLYAEMGDSVKYPILLNEEVVPFSLTSPNKHLRFHPALENLIEYQRLEKYYAYHRMFFELLRDKLRGKVPDSSAAFTSSKLW</sequence>